<dbReference type="PROSITE" id="PS50240">
    <property type="entry name" value="TRYPSIN_DOM"/>
    <property type="match status" value="1"/>
</dbReference>
<evidence type="ECO:0000256" key="4">
    <source>
        <dbReference type="SAM" id="SignalP"/>
    </source>
</evidence>
<keyword evidence="3" id="KW-0645">Protease</keyword>
<gene>
    <name evidence="6" type="ORF">GCK32_005591</name>
</gene>
<dbReference type="GO" id="GO:0006508">
    <property type="term" value="P:proteolysis"/>
    <property type="evidence" value="ECO:0007669"/>
    <property type="project" value="UniProtKB-KW"/>
</dbReference>
<keyword evidence="4" id="KW-0732">Signal</keyword>
<dbReference type="PROSITE" id="PS00135">
    <property type="entry name" value="TRYPSIN_SER"/>
    <property type="match status" value="1"/>
</dbReference>
<dbReference type="PRINTS" id="PR00722">
    <property type="entry name" value="CHYMOTRYPSIN"/>
</dbReference>
<evidence type="ECO:0000256" key="2">
    <source>
        <dbReference type="ARBA" id="ARBA00024195"/>
    </source>
</evidence>
<evidence type="ECO:0000256" key="3">
    <source>
        <dbReference type="RuleBase" id="RU363034"/>
    </source>
</evidence>
<feature type="signal peptide" evidence="4">
    <location>
        <begin position="1"/>
        <end position="16"/>
    </location>
</feature>
<comment type="similarity">
    <text evidence="2">Belongs to the peptidase S1 family. CLIP subfamily.</text>
</comment>
<keyword evidence="3" id="KW-0720">Serine protease</keyword>
<dbReference type="AlphaFoldDB" id="A0AAN8IIJ8"/>
<sequence>MLFILVLPLLALTLDCQRITEVENDVIRKKCGVRSLKRKGHFKIFGGRGVRSGEYPWLVQIITSKHLGGIIFDDTCTGSLISPRHVLTAAHCVTNYDGNPAPCDGTERAFNYSIVKPQFLEVYPGTFCRHQEDCKNRQQVRKVIVHKNWKGCVPSSVFFGHELQVHDLAILELKKNISYEEAVPICLPSENLLLRHALHGAGSGRDSKSEDPGLKVATLTLYAEEPLSPIILTSSKDTSACGGDSGGPLFQLGPKGRFVIVGVLSVETFLSHGKYYEYHIME</sequence>
<organism evidence="6 7">
    <name type="scientific">Trichostrongylus colubriformis</name>
    <name type="common">Black scour worm</name>
    <dbReference type="NCBI Taxonomy" id="6319"/>
    <lineage>
        <taxon>Eukaryota</taxon>
        <taxon>Metazoa</taxon>
        <taxon>Ecdysozoa</taxon>
        <taxon>Nematoda</taxon>
        <taxon>Chromadorea</taxon>
        <taxon>Rhabditida</taxon>
        <taxon>Rhabditina</taxon>
        <taxon>Rhabditomorpha</taxon>
        <taxon>Strongyloidea</taxon>
        <taxon>Trichostrongylidae</taxon>
        <taxon>Trichostrongylus</taxon>
    </lineage>
</organism>
<dbReference type="Gene3D" id="2.40.10.10">
    <property type="entry name" value="Trypsin-like serine proteases"/>
    <property type="match status" value="1"/>
</dbReference>
<dbReference type="InterPro" id="IPR001314">
    <property type="entry name" value="Peptidase_S1A"/>
</dbReference>
<dbReference type="Proteomes" id="UP001331761">
    <property type="component" value="Unassembled WGS sequence"/>
</dbReference>
<feature type="domain" description="Peptidase S1" evidence="5">
    <location>
        <begin position="44"/>
        <end position="282"/>
    </location>
</feature>
<dbReference type="PANTHER" id="PTHR24256">
    <property type="entry name" value="TRYPTASE-RELATED"/>
    <property type="match status" value="1"/>
</dbReference>
<comment type="caution">
    <text evidence="6">The sequence shown here is derived from an EMBL/GenBank/DDBJ whole genome shotgun (WGS) entry which is preliminary data.</text>
</comment>
<protein>
    <submittedName>
        <fullName evidence="6">Trypsin</fullName>
    </submittedName>
</protein>
<keyword evidence="3" id="KW-0378">Hydrolase</keyword>
<dbReference type="PROSITE" id="PS00134">
    <property type="entry name" value="TRYPSIN_HIS"/>
    <property type="match status" value="1"/>
</dbReference>
<keyword evidence="1" id="KW-1015">Disulfide bond</keyword>
<dbReference type="EMBL" id="WIXE01017492">
    <property type="protein sequence ID" value="KAK5971688.1"/>
    <property type="molecule type" value="Genomic_DNA"/>
</dbReference>
<dbReference type="Pfam" id="PF00089">
    <property type="entry name" value="Trypsin"/>
    <property type="match status" value="1"/>
</dbReference>
<dbReference type="InterPro" id="IPR001254">
    <property type="entry name" value="Trypsin_dom"/>
</dbReference>
<dbReference type="InterPro" id="IPR018114">
    <property type="entry name" value="TRYPSIN_HIS"/>
</dbReference>
<evidence type="ECO:0000259" key="5">
    <source>
        <dbReference type="PROSITE" id="PS50240"/>
    </source>
</evidence>
<dbReference type="InterPro" id="IPR051487">
    <property type="entry name" value="Ser/Thr_Proteases_Immune/Dev"/>
</dbReference>
<evidence type="ECO:0000313" key="7">
    <source>
        <dbReference type="Proteomes" id="UP001331761"/>
    </source>
</evidence>
<feature type="chain" id="PRO_5042959638" evidence="4">
    <location>
        <begin position="17"/>
        <end position="282"/>
    </location>
</feature>
<dbReference type="SMART" id="SM00020">
    <property type="entry name" value="Tryp_SPc"/>
    <property type="match status" value="1"/>
</dbReference>
<dbReference type="InterPro" id="IPR033116">
    <property type="entry name" value="TRYPSIN_SER"/>
</dbReference>
<keyword evidence="7" id="KW-1185">Reference proteome</keyword>
<evidence type="ECO:0000256" key="1">
    <source>
        <dbReference type="ARBA" id="ARBA00023157"/>
    </source>
</evidence>
<proteinExistence type="inferred from homology"/>
<accession>A0AAN8IIJ8</accession>
<dbReference type="InterPro" id="IPR043504">
    <property type="entry name" value="Peptidase_S1_PA_chymotrypsin"/>
</dbReference>
<reference evidence="6 7" key="1">
    <citation type="submission" date="2019-10" db="EMBL/GenBank/DDBJ databases">
        <title>Assembly and Annotation for the nematode Trichostrongylus colubriformis.</title>
        <authorList>
            <person name="Martin J."/>
        </authorList>
    </citation>
    <scope>NUCLEOTIDE SEQUENCE [LARGE SCALE GENOMIC DNA]</scope>
    <source>
        <strain evidence="6">G859</strain>
        <tissue evidence="6">Whole worm</tissue>
    </source>
</reference>
<dbReference type="SUPFAM" id="SSF50494">
    <property type="entry name" value="Trypsin-like serine proteases"/>
    <property type="match status" value="1"/>
</dbReference>
<dbReference type="InterPro" id="IPR009003">
    <property type="entry name" value="Peptidase_S1_PA"/>
</dbReference>
<dbReference type="GO" id="GO:0004252">
    <property type="term" value="F:serine-type endopeptidase activity"/>
    <property type="evidence" value="ECO:0007669"/>
    <property type="project" value="InterPro"/>
</dbReference>
<evidence type="ECO:0000313" key="6">
    <source>
        <dbReference type="EMBL" id="KAK5971688.1"/>
    </source>
</evidence>
<name>A0AAN8IIJ8_TRICO</name>